<evidence type="ECO:0000259" key="2">
    <source>
        <dbReference type="SMART" id="SM00829"/>
    </source>
</evidence>
<dbReference type="InterPro" id="IPR013154">
    <property type="entry name" value="ADH-like_N"/>
</dbReference>
<organism evidence="3 4">
    <name type="scientific">Allosphingosinicella ginsenosidimutans</name>
    <dbReference type="NCBI Taxonomy" id="1176539"/>
    <lineage>
        <taxon>Bacteria</taxon>
        <taxon>Pseudomonadati</taxon>
        <taxon>Pseudomonadota</taxon>
        <taxon>Alphaproteobacteria</taxon>
        <taxon>Sphingomonadales</taxon>
        <taxon>Sphingomonadaceae</taxon>
        <taxon>Allosphingosinicella</taxon>
    </lineage>
</organism>
<dbReference type="Gene3D" id="3.40.50.720">
    <property type="entry name" value="NAD(P)-binding Rossmann-like Domain"/>
    <property type="match status" value="1"/>
</dbReference>
<dbReference type="Pfam" id="PF08240">
    <property type="entry name" value="ADH_N"/>
    <property type="match status" value="1"/>
</dbReference>
<evidence type="ECO:0000313" key="4">
    <source>
        <dbReference type="Proteomes" id="UP000321249"/>
    </source>
</evidence>
<name>A0A5C6TQR2_9SPHN</name>
<dbReference type="PANTHER" id="PTHR43677">
    <property type="entry name" value="SHORT-CHAIN DEHYDROGENASE/REDUCTASE"/>
    <property type="match status" value="1"/>
</dbReference>
<evidence type="ECO:0000256" key="1">
    <source>
        <dbReference type="SAM" id="MobiDB-lite"/>
    </source>
</evidence>
<dbReference type="GO" id="GO:0016491">
    <property type="term" value="F:oxidoreductase activity"/>
    <property type="evidence" value="ECO:0007669"/>
    <property type="project" value="InterPro"/>
</dbReference>
<protein>
    <submittedName>
        <fullName evidence="3">Zinc-binding dehydrogenase</fullName>
    </submittedName>
</protein>
<dbReference type="SUPFAM" id="SSF50129">
    <property type="entry name" value="GroES-like"/>
    <property type="match status" value="1"/>
</dbReference>
<dbReference type="Gene3D" id="3.90.180.10">
    <property type="entry name" value="Medium-chain alcohol dehydrogenases, catalytic domain"/>
    <property type="match status" value="1"/>
</dbReference>
<dbReference type="Proteomes" id="UP000321249">
    <property type="component" value="Unassembled WGS sequence"/>
</dbReference>
<reference evidence="3 4" key="1">
    <citation type="journal article" date="2015" name="J. Microbiol.">
        <title>Sphingosinicella ginsenosidimutans sp. nov., with ginsenoside converting activity.</title>
        <authorList>
            <person name="Kim J.K."/>
            <person name="Kang M.S."/>
            <person name="Park S.C."/>
            <person name="Kim K.M."/>
            <person name="Choi K."/>
            <person name="Yoon M.H."/>
            <person name="Im W.T."/>
        </authorList>
    </citation>
    <scope>NUCLEOTIDE SEQUENCE [LARGE SCALE GENOMIC DNA]</scope>
    <source>
        <strain evidence="3 4">BS-11</strain>
    </source>
</reference>
<gene>
    <name evidence="3" type="ORF">FRZ32_02110</name>
</gene>
<comment type="caution">
    <text evidence="3">The sequence shown here is derived from an EMBL/GenBank/DDBJ whole genome shotgun (WGS) entry which is preliminary data.</text>
</comment>
<dbReference type="EMBL" id="VOQQ01000001">
    <property type="protein sequence ID" value="TXC62556.1"/>
    <property type="molecule type" value="Genomic_DNA"/>
</dbReference>
<dbReference type="InterPro" id="IPR013149">
    <property type="entry name" value="ADH-like_C"/>
</dbReference>
<dbReference type="Pfam" id="PF00107">
    <property type="entry name" value="ADH_zinc_N"/>
    <property type="match status" value="1"/>
</dbReference>
<proteinExistence type="predicted"/>
<dbReference type="SMART" id="SM00829">
    <property type="entry name" value="PKS_ER"/>
    <property type="match status" value="1"/>
</dbReference>
<dbReference type="CDD" id="cd08270">
    <property type="entry name" value="MDR4"/>
    <property type="match status" value="1"/>
</dbReference>
<feature type="domain" description="Enoyl reductase (ER)" evidence="2">
    <location>
        <begin position="78"/>
        <end position="379"/>
    </location>
</feature>
<evidence type="ECO:0000313" key="3">
    <source>
        <dbReference type="EMBL" id="TXC62556.1"/>
    </source>
</evidence>
<dbReference type="InterPro" id="IPR011032">
    <property type="entry name" value="GroES-like_sf"/>
</dbReference>
<dbReference type="SUPFAM" id="SSF51735">
    <property type="entry name" value="NAD(P)-binding Rossmann-fold domains"/>
    <property type="match status" value="1"/>
</dbReference>
<dbReference type="InterPro" id="IPR036291">
    <property type="entry name" value="NAD(P)-bd_dom_sf"/>
</dbReference>
<dbReference type="AlphaFoldDB" id="A0A5C6TQR2"/>
<dbReference type="InterPro" id="IPR020843">
    <property type="entry name" value="ER"/>
</dbReference>
<accession>A0A5C6TQR2</accession>
<dbReference type="PANTHER" id="PTHR43677:SF4">
    <property type="entry name" value="QUINONE OXIDOREDUCTASE-LIKE PROTEIN 2"/>
    <property type="match status" value="1"/>
</dbReference>
<sequence>MATMSAGMIHRSPCRGPAKGRTAKAPTKHHGPHNSYSVQALPHDAHHRTGEARSGIRRPDIASMSMETRKLMEAVVVGEAGQLEIQPVPLPQAKHDEAIVELHATSINRGEARRAKQVAKPGFRPGWDVAGVVRQAAENGCGPPVGARVVGLLTGGAWSEFTAIPVTALAELPPGISFAEASCLPVAGLTALYALHRGASLVGRRVLVTGATGGVGHLACQIGQASGATVIAAIRDPAHEPFVRRFGADAVALIGDEASAVSRYGPYDLIVESVGGAMLEACLPALSPHGLCVALGVSGGRRFSLDAEAFFRARASLTGMVLFHDLQTIESAATGLSRLLSLMARGKLRPHIGGRRPWLEIDSAADDLLKRAMPGKIVIERRRDEH</sequence>
<feature type="region of interest" description="Disordered" evidence="1">
    <location>
        <begin position="1"/>
        <end position="57"/>
    </location>
</feature>
<dbReference type="InterPro" id="IPR051397">
    <property type="entry name" value="Zn-ADH-like_protein"/>
</dbReference>
<keyword evidence="4" id="KW-1185">Reference proteome</keyword>